<dbReference type="GO" id="GO:0008395">
    <property type="term" value="F:steroid hydroxylase activity"/>
    <property type="evidence" value="ECO:0007669"/>
    <property type="project" value="TreeGrafter"/>
</dbReference>
<dbReference type="Proteomes" id="UP000663836">
    <property type="component" value="Unassembled WGS sequence"/>
</dbReference>
<evidence type="ECO:0000256" key="1">
    <source>
        <dbReference type="ARBA" id="ARBA00010617"/>
    </source>
</evidence>
<keyword evidence="2" id="KW-0479">Metal-binding</keyword>
<keyword evidence="3" id="KW-0408">Iron</keyword>
<dbReference type="EMBL" id="CAJNOT010002712">
    <property type="protein sequence ID" value="CAF1338255.1"/>
    <property type="molecule type" value="Genomic_DNA"/>
</dbReference>
<dbReference type="PANTHER" id="PTHR24300:SF397">
    <property type="entry name" value="CYTOCHROME P450 2U1"/>
    <property type="match status" value="1"/>
</dbReference>
<dbReference type="SUPFAM" id="SSF48264">
    <property type="entry name" value="Cytochrome P450"/>
    <property type="match status" value="1"/>
</dbReference>
<comment type="similarity">
    <text evidence="1">Belongs to the cytochrome P450 family.</text>
</comment>
<comment type="caution">
    <text evidence="6">The sequence shown here is derived from an EMBL/GenBank/DDBJ whole genome shotgun (WGS) entry which is preliminary data.</text>
</comment>
<keyword evidence="4" id="KW-0472">Membrane</keyword>
<evidence type="ECO:0000313" key="7">
    <source>
        <dbReference type="Proteomes" id="UP000663836"/>
    </source>
</evidence>
<name>A0A819EUC1_9BILA</name>
<dbReference type="GO" id="GO:0005506">
    <property type="term" value="F:iron ion binding"/>
    <property type="evidence" value="ECO:0007669"/>
    <property type="project" value="InterPro"/>
</dbReference>
<dbReference type="InterPro" id="IPR050182">
    <property type="entry name" value="Cytochrome_P450_fam2"/>
</dbReference>
<gene>
    <name evidence="6" type="ORF">JBS370_LOCUS18589</name>
    <name evidence="5" type="ORF">ZHD862_LOCUS29908</name>
</gene>
<feature type="transmembrane region" description="Helical" evidence="4">
    <location>
        <begin position="48"/>
        <end position="68"/>
    </location>
</feature>
<dbReference type="InterPro" id="IPR001128">
    <property type="entry name" value="Cyt_P450"/>
</dbReference>
<dbReference type="GO" id="GO:0020037">
    <property type="term" value="F:heme binding"/>
    <property type="evidence" value="ECO:0007669"/>
    <property type="project" value="InterPro"/>
</dbReference>
<protein>
    <recommendedName>
        <fullName evidence="8">Cytochrome P450</fullName>
    </recommendedName>
</protein>
<evidence type="ECO:0000256" key="2">
    <source>
        <dbReference type="ARBA" id="ARBA00022723"/>
    </source>
</evidence>
<dbReference type="Proteomes" id="UP000663864">
    <property type="component" value="Unassembled WGS sequence"/>
</dbReference>
<dbReference type="GO" id="GO:0006082">
    <property type="term" value="P:organic acid metabolic process"/>
    <property type="evidence" value="ECO:0007669"/>
    <property type="project" value="TreeGrafter"/>
</dbReference>
<accession>A0A819EUC1</accession>
<dbReference type="InterPro" id="IPR036396">
    <property type="entry name" value="Cyt_P450_sf"/>
</dbReference>
<evidence type="ECO:0000256" key="4">
    <source>
        <dbReference type="SAM" id="Phobius"/>
    </source>
</evidence>
<evidence type="ECO:0008006" key="8">
    <source>
        <dbReference type="Google" id="ProtNLM"/>
    </source>
</evidence>
<dbReference type="GO" id="GO:0016712">
    <property type="term" value="F:oxidoreductase activity, acting on paired donors, with incorporation or reduction of molecular oxygen, reduced flavin or flavoprotein as one donor, and incorporation of one atom of oxygen"/>
    <property type="evidence" value="ECO:0007669"/>
    <property type="project" value="TreeGrafter"/>
</dbReference>
<evidence type="ECO:0000256" key="3">
    <source>
        <dbReference type="ARBA" id="ARBA00023004"/>
    </source>
</evidence>
<proteinExistence type="inferred from homology"/>
<dbReference type="Pfam" id="PF00067">
    <property type="entry name" value="p450"/>
    <property type="match status" value="1"/>
</dbReference>
<dbReference type="Gene3D" id="1.10.630.10">
    <property type="entry name" value="Cytochrome P450"/>
    <property type="match status" value="1"/>
</dbReference>
<keyword evidence="4" id="KW-1133">Transmembrane helix</keyword>
<dbReference type="AlphaFoldDB" id="A0A819EUC1"/>
<dbReference type="PANTHER" id="PTHR24300">
    <property type="entry name" value="CYTOCHROME P450 508A4-RELATED"/>
    <property type="match status" value="1"/>
</dbReference>
<reference evidence="6" key="1">
    <citation type="submission" date="2021-02" db="EMBL/GenBank/DDBJ databases">
        <authorList>
            <person name="Nowell W R."/>
        </authorList>
    </citation>
    <scope>NUCLEOTIDE SEQUENCE</scope>
</reference>
<keyword evidence="4" id="KW-0812">Transmembrane</keyword>
<dbReference type="GO" id="GO:0006805">
    <property type="term" value="P:xenobiotic metabolic process"/>
    <property type="evidence" value="ECO:0007669"/>
    <property type="project" value="TreeGrafter"/>
</dbReference>
<sequence length="479" mass="54812">MDNITENIIDKVELAADVGVKVANIVGNAFETTIADTDPSAGAEENTWMNYFTSFGIHVAMVIIVILLKWQYNRNRYRYPKGPRNWRNIKDAISFHRKKRENLLALAIDYPDPCTIITHAGRLVLLNDSTLINEIFIGCADLVNHKVDEYLENQLRYKEGKHIRTGIVFRHQDHNARIIHKALVKHLDDNLIGKHLDSLVQEQLKQIRLAEKFDVRLLTSLTCSSAMSSIDDKAFELFEQNLYKVSKVIHEDTIEKSAKVALTQLTGLSETLDINPILDIIDNSSPRLDEDDIAACVLDVIMHGIKYPEEADTCRCEARDNDYITFNLSLTEALRHTQAFVKKVLRLSPVVPVIIHSTLQDFKWRNFHIQKRTLFGANVFALHHSIAWKESTKFDLTRWLEQDASIIPIHSYLPFDIGPRTYIAEKYFFNLLTDIFAVLLYYNDFDKAGSLPEPTKGTFDLTNMPPKYSLKGTPLSTHS</sequence>
<evidence type="ECO:0000313" key="5">
    <source>
        <dbReference type="EMBL" id="CAF1338255.1"/>
    </source>
</evidence>
<dbReference type="GO" id="GO:0005737">
    <property type="term" value="C:cytoplasm"/>
    <property type="evidence" value="ECO:0007669"/>
    <property type="project" value="TreeGrafter"/>
</dbReference>
<dbReference type="EMBL" id="CAJOBD010002121">
    <property type="protein sequence ID" value="CAF3857430.1"/>
    <property type="molecule type" value="Genomic_DNA"/>
</dbReference>
<evidence type="ECO:0000313" key="6">
    <source>
        <dbReference type="EMBL" id="CAF3857430.1"/>
    </source>
</evidence>
<organism evidence="6 7">
    <name type="scientific">Rotaria sordida</name>
    <dbReference type="NCBI Taxonomy" id="392033"/>
    <lineage>
        <taxon>Eukaryota</taxon>
        <taxon>Metazoa</taxon>
        <taxon>Spiralia</taxon>
        <taxon>Gnathifera</taxon>
        <taxon>Rotifera</taxon>
        <taxon>Eurotatoria</taxon>
        <taxon>Bdelloidea</taxon>
        <taxon>Philodinida</taxon>
        <taxon>Philodinidae</taxon>
        <taxon>Rotaria</taxon>
    </lineage>
</organism>